<organism evidence="1 2">
    <name type="scientific">Orchesella cincta</name>
    <name type="common">Springtail</name>
    <name type="synonym">Podura cincta</name>
    <dbReference type="NCBI Taxonomy" id="48709"/>
    <lineage>
        <taxon>Eukaryota</taxon>
        <taxon>Metazoa</taxon>
        <taxon>Ecdysozoa</taxon>
        <taxon>Arthropoda</taxon>
        <taxon>Hexapoda</taxon>
        <taxon>Collembola</taxon>
        <taxon>Entomobryomorpha</taxon>
        <taxon>Entomobryoidea</taxon>
        <taxon>Orchesellidae</taxon>
        <taxon>Orchesellinae</taxon>
        <taxon>Orchesella</taxon>
    </lineage>
</organism>
<evidence type="ECO:0000313" key="1">
    <source>
        <dbReference type="EMBL" id="ODN04375.1"/>
    </source>
</evidence>
<proteinExistence type="predicted"/>
<keyword evidence="2" id="KW-1185">Reference proteome</keyword>
<dbReference type="AlphaFoldDB" id="A0A1D2NH02"/>
<reference evidence="1 2" key="1">
    <citation type="journal article" date="2016" name="Genome Biol. Evol.">
        <title>Gene Family Evolution Reflects Adaptation to Soil Environmental Stressors in the Genome of the Collembolan Orchesella cincta.</title>
        <authorList>
            <person name="Faddeeva-Vakhrusheva A."/>
            <person name="Derks M.F."/>
            <person name="Anvar S.Y."/>
            <person name="Agamennone V."/>
            <person name="Suring W."/>
            <person name="Smit S."/>
            <person name="van Straalen N.M."/>
            <person name="Roelofs D."/>
        </authorList>
    </citation>
    <scope>NUCLEOTIDE SEQUENCE [LARGE SCALE GENOMIC DNA]</scope>
    <source>
        <tissue evidence="1">Mixed pool</tissue>
    </source>
</reference>
<protein>
    <submittedName>
        <fullName evidence="1">Uncharacterized protein</fullName>
    </submittedName>
</protein>
<accession>A0A1D2NH02</accession>
<comment type="caution">
    <text evidence="1">The sequence shown here is derived from an EMBL/GenBank/DDBJ whole genome shotgun (WGS) entry which is preliminary data.</text>
</comment>
<dbReference type="EMBL" id="LJIJ01000046">
    <property type="protein sequence ID" value="ODN04375.1"/>
    <property type="molecule type" value="Genomic_DNA"/>
</dbReference>
<gene>
    <name evidence="1" type="ORF">Ocin01_02313</name>
</gene>
<dbReference type="Proteomes" id="UP000094527">
    <property type="component" value="Unassembled WGS sequence"/>
</dbReference>
<evidence type="ECO:0000313" key="2">
    <source>
        <dbReference type="Proteomes" id="UP000094527"/>
    </source>
</evidence>
<name>A0A1D2NH02_ORCCI</name>
<sequence>MKYIKSGGSGESSFTAILFTAADKKLGWVETPTQVDVSPMSSATFKTIVVLTEETSTRALTTDKDRTL</sequence>